<protein>
    <submittedName>
        <fullName evidence="2">F-box domain-containing protein</fullName>
    </submittedName>
</protein>
<dbReference type="InterPro" id="IPR001810">
    <property type="entry name" value="F-box_dom"/>
</dbReference>
<dbReference type="PROSITE" id="PS50181">
    <property type="entry name" value="FBOX"/>
    <property type="match status" value="1"/>
</dbReference>
<dbReference type="Proteomes" id="UP001174694">
    <property type="component" value="Unassembled WGS sequence"/>
</dbReference>
<evidence type="ECO:0000313" key="3">
    <source>
        <dbReference type="Proteomes" id="UP001174694"/>
    </source>
</evidence>
<organism evidence="2 3">
    <name type="scientific">Pleurostoma richardsiae</name>
    <dbReference type="NCBI Taxonomy" id="41990"/>
    <lineage>
        <taxon>Eukaryota</taxon>
        <taxon>Fungi</taxon>
        <taxon>Dikarya</taxon>
        <taxon>Ascomycota</taxon>
        <taxon>Pezizomycotina</taxon>
        <taxon>Sordariomycetes</taxon>
        <taxon>Sordariomycetidae</taxon>
        <taxon>Calosphaeriales</taxon>
        <taxon>Pleurostomataceae</taxon>
        <taxon>Pleurostoma</taxon>
    </lineage>
</organism>
<accession>A0AA38RZS7</accession>
<dbReference type="PANTHER" id="PTHR34098">
    <property type="entry name" value="F-BOX ONLY PROTEIN 47"/>
    <property type="match status" value="1"/>
</dbReference>
<dbReference type="InterPro" id="IPR038946">
    <property type="entry name" value="FBXO47"/>
</dbReference>
<dbReference type="PANTHER" id="PTHR34098:SF1">
    <property type="entry name" value="F-BOX ONLY PROTEIN 47"/>
    <property type="match status" value="1"/>
</dbReference>
<proteinExistence type="predicted"/>
<feature type="domain" description="F-box" evidence="1">
    <location>
        <begin position="1"/>
        <end position="46"/>
    </location>
</feature>
<evidence type="ECO:0000313" key="2">
    <source>
        <dbReference type="EMBL" id="KAJ9156142.1"/>
    </source>
</evidence>
<name>A0AA38RZS7_9PEZI</name>
<dbReference type="AlphaFoldDB" id="A0AA38RZS7"/>
<gene>
    <name evidence="2" type="ORF">NKR23_g1358</name>
</gene>
<dbReference type="CDD" id="cd09917">
    <property type="entry name" value="F-box_SF"/>
    <property type="match status" value="1"/>
</dbReference>
<dbReference type="InterPro" id="IPR036047">
    <property type="entry name" value="F-box-like_dom_sf"/>
</dbReference>
<dbReference type="Pfam" id="PF12937">
    <property type="entry name" value="F-box-like"/>
    <property type="match status" value="1"/>
</dbReference>
<dbReference type="Gene3D" id="1.20.1280.50">
    <property type="match status" value="1"/>
</dbReference>
<reference evidence="2" key="1">
    <citation type="submission" date="2022-07" db="EMBL/GenBank/DDBJ databases">
        <title>Fungi with potential for degradation of polypropylene.</title>
        <authorList>
            <person name="Gostincar C."/>
        </authorList>
    </citation>
    <scope>NUCLEOTIDE SEQUENCE</scope>
    <source>
        <strain evidence="2">EXF-13308</strain>
    </source>
</reference>
<sequence>MSLRKLPFEIMSTIAQHLDPDDIFHLSLSCRQFDYLIHDETICKAALESAARFAPETQAARKSKRYASALRRLVKRREAISSAKPYLVALVAVAESYLFANGLLCYILEGRLRVLDLHRSSRSEIVIDIRTLLTEEIDGYQDTKKNRFYLLHYAEGVVSCLYSQGRPAAESWLVVLSLRENRVLTTRSLESSHKIFVRNNQEYLYYGTHTDIGEDDYRRWVLQGYSICSGEWFDQKIHLLDMVGSDIGSSICFEIIDGHFYGLSNQTSFEVEEMDWTSFYHSFKFPVDSPKPKHTQISCKQSMWRRQHAEGPIDDRWTFIRLQKDENSGHLKVVESRKEWLAGQRSGRRTYYTTDLVFPEGEDEEYVFTAGSNGQLARYNARDDLNNTSGKVTVPPDVSHAAPKRCPYGTHPGDDASSSLLFTFSRCFLLSYHSASQTFLDLVDDPLPSNTNAQRLRVRAGSRRLRPADEICKLGLGASLSTQDEINKLFRAKGENTVTFWPPDSDQVRPDPFLDAAIDDLYRVLNPPTFDGNVYGTWDDRSLIYSTGGRDNGVQAIVFVSFDPAVYLHGLPRWSGLQARTKSIDQSPQRNAVYDTGEHGKGKQIDARNCAEEALWATETCSACLPESPGLAIHHQDVFGQKWGWVENAMYMSISSETPYGYILAQ</sequence>
<dbReference type="SUPFAM" id="SSF81383">
    <property type="entry name" value="F-box domain"/>
    <property type="match status" value="1"/>
</dbReference>
<comment type="caution">
    <text evidence="2">The sequence shown here is derived from an EMBL/GenBank/DDBJ whole genome shotgun (WGS) entry which is preliminary data.</text>
</comment>
<keyword evidence="3" id="KW-1185">Reference proteome</keyword>
<dbReference type="EMBL" id="JANBVO010000002">
    <property type="protein sequence ID" value="KAJ9156142.1"/>
    <property type="molecule type" value="Genomic_DNA"/>
</dbReference>
<evidence type="ECO:0000259" key="1">
    <source>
        <dbReference type="PROSITE" id="PS50181"/>
    </source>
</evidence>